<evidence type="ECO:0000256" key="1">
    <source>
        <dbReference type="SAM" id="SignalP"/>
    </source>
</evidence>
<sequence length="251" mass="28697">MKRLVLLIWFLGTFYNHTLAAVDKNSAVIRVEKAAQHIVVDGMATDKDWSKAEAYPLSYVYNANSSKDKQASNVKMLWDDSHLYFLFNAEDRYLTARETERDGVPYYDDCFEVFLMPSAKPIKLHYGFEVNLNKTANDFIFLNDFYQNSKVSLKSYNPSYQVETRIEGSLNDNSDQDVGWSMELAIPIQAFHSASEFAPLAEGSVWNIMIIRQDRNDALGDRTSISSLLPLTEHIDVHEPKVFGQIKFVAN</sequence>
<protein>
    <submittedName>
        <fullName evidence="3">Carbohydrate-binding family 9-like protein</fullName>
    </submittedName>
</protein>
<evidence type="ECO:0000313" key="3">
    <source>
        <dbReference type="EMBL" id="WNC69162.1"/>
    </source>
</evidence>
<proteinExistence type="predicted"/>
<keyword evidence="4" id="KW-1185">Reference proteome</keyword>
<dbReference type="Proteomes" id="UP001248581">
    <property type="component" value="Chromosome"/>
</dbReference>
<dbReference type="Pfam" id="PF06452">
    <property type="entry name" value="CBM9_1"/>
    <property type="match status" value="1"/>
</dbReference>
<dbReference type="CDD" id="cd09620">
    <property type="entry name" value="CBM9_like_3"/>
    <property type="match status" value="1"/>
</dbReference>
<dbReference type="Gene3D" id="2.60.40.1190">
    <property type="match status" value="1"/>
</dbReference>
<gene>
    <name evidence="3" type="ORF">RI845_03150</name>
</gene>
<evidence type="ECO:0000313" key="4">
    <source>
        <dbReference type="Proteomes" id="UP001248581"/>
    </source>
</evidence>
<organism evidence="3 4">
    <name type="scientific">Thalassotalea nanhaiensis</name>
    <dbReference type="NCBI Taxonomy" id="3065648"/>
    <lineage>
        <taxon>Bacteria</taxon>
        <taxon>Pseudomonadati</taxon>
        <taxon>Pseudomonadota</taxon>
        <taxon>Gammaproteobacteria</taxon>
        <taxon>Alteromonadales</taxon>
        <taxon>Colwelliaceae</taxon>
        <taxon>Thalassotalea</taxon>
    </lineage>
</organism>
<dbReference type="EMBL" id="CP134146">
    <property type="protein sequence ID" value="WNC69162.1"/>
    <property type="molecule type" value="Genomic_DNA"/>
</dbReference>
<keyword evidence="1" id="KW-0732">Signal</keyword>
<dbReference type="InterPro" id="IPR010502">
    <property type="entry name" value="Carb-bd_dom_fam9"/>
</dbReference>
<accession>A0ABY9TKA0</accession>
<evidence type="ECO:0000259" key="2">
    <source>
        <dbReference type="Pfam" id="PF06452"/>
    </source>
</evidence>
<dbReference type="SUPFAM" id="SSF49344">
    <property type="entry name" value="CBD9-like"/>
    <property type="match status" value="1"/>
</dbReference>
<name>A0ABY9TKA0_9GAMM</name>
<reference evidence="4" key="1">
    <citation type="submission" date="2023-09" db="EMBL/GenBank/DDBJ databases">
        <authorList>
            <person name="Li S."/>
            <person name="Li X."/>
            <person name="Zhang C."/>
            <person name="Zhao Z."/>
        </authorList>
    </citation>
    <scope>NUCLEOTIDE SEQUENCE [LARGE SCALE GENOMIC DNA]</scope>
    <source>
        <strain evidence="4">SQ345</strain>
    </source>
</reference>
<dbReference type="RefSeq" id="WP_348388306.1">
    <property type="nucleotide sequence ID" value="NZ_CP134146.1"/>
</dbReference>
<feature type="chain" id="PRO_5047352611" evidence="1">
    <location>
        <begin position="21"/>
        <end position="251"/>
    </location>
</feature>
<feature type="domain" description="Carbohydrate-binding" evidence="2">
    <location>
        <begin position="40"/>
        <end position="248"/>
    </location>
</feature>
<feature type="signal peptide" evidence="1">
    <location>
        <begin position="1"/>
        <end position="20"/>
    </location>
</feature>